<organism evidence="2 3">
    <name type="scientific">Stigmatella aurantiaca</name>
    <dbReference type="NCBI Taxonomy" id="41"/>
    <lineage>
        <taxon>Bacteria</taxon>
        <taxon>Pseudomonadati</taxon>
        <taxon>Myxococcota</taxon>
        <taxon>Myxococcia</taxon>
        <taxon>Myxococcales</taxon>
        <taxon>Cystobacterineae</taxon>
        <taxon>Archangiaceae</taxon>
        <taxon>Stigmatella</taxon>
    </lineage>
</organism>
<protein>
    <submittedName>
        <fullName evidence="2">Alkaline phosphatase D</fullName>
    </submittedName>
</protein>
<dbReference type="InterPro" id="IPR029052">
    <property type="entry name" value="Metallo-depent_PP-like"/>
</dbReference>
<sequence length="430" mass="46647">MTRSSVPGALLGLLVAIGLVVPSAAQAFAAPLVRVPLVGRAWTTGASIWVGTADSFGDAAGETLTLSAREATACETCWVVTVQMTDSGTGGGFRSWKGALEGLKPNTRYHYGIFASGFTGERGGFYFRTEPTGGTRFKVGVASCMNGANAPSQPSWDIMHEQLNTGEPNIQLLVGDNMYTTENPPSKNHYWFKYFQQRAVPQFTNVFRAFPTFAIWDDHDYGPNDEDATFAQKDVAREAYAALYPHPPFAGDGIYHSFNWGRVEFFMMDDRWGRDCPRSMPAGYSPKMYGATQFGWLKSALQASNATFKVIVNGSTLGNTCWGAQKQALFDFIAGNKIGGVLFVTGDIHRSLITDRTPTGGYPLYELISSGIGSPSTPAEYSFGVMEFNTALADPTITLKVIQNPEQRSSISGAGVTVTTKTLKRSQLQN</sequence>
<evidence type="ECO:0000313" key="2">
    <source>
        <dbReference type="EMBL" id="SEL58670.1"/>
    </source>
</evidence>
<accession>A0A1H7REC2</accession>
<dbReference type="PANTHER" id="PTHR33987">
    <property type="entry name" value="CALCINEURIN-LIKE METALLO-PHOSPHOESTERASE SUPERFAMILY PROTEIN"/>
    <property type="match status" value="1"/>
</dbReference>
<dbReference type="Proteomes" id="UP000182719">
    <property type="component" value="Unassembled WGS sequence"/>
</dbReference>
<dbReference type="PANTHER" id="PTHR33987:SF1">
    <property type="entry name" value="CALCINEURIN-LIKE METALLO-PHOSPHOESTERASE SUPERFAMILY PROTEIN"/>
    <property type="match status" value="1"/>
</dbReference>
<feature type="domain" description="PhoD-like phosphatase metallophosphatase" evidence="1">
    <location>
        <begin position="183"/>
        <end position="386"/>
    </location>
</feature>
<keyword evidence="3" id="KW-1185">Reference proteome</keyword>
<dbReference type="Pfam" id="PF09423">
    <property type="entry name" value="PhoD"/>
    <property type="match status" value="1"/>
</dbReference>
<dbReference type="SUPFAM" id="SSF56300">
    <property type="entry name" value="Metallo-dependent phosphatases"/>
    <property type="match status" value="1"/>
</dbReference>
<dbReference type="RefSeq" id="WP_083423211.1">
    <property type="nucleotide sequence ID" value="NZ_FOAP01000007.1"/>
</dbReference>
<dbReference type="OrthoDB" id="327733at2"/>
<dbReference type="CDD" id="cd07389">
    <property type="entry name" value="MPP_PhoD"/>
    <property type="match status" value="1"/>
</dbReference>
<dbReference type="InterPro" id="IPR038607">
    <property type="entry name" value="PhoD-like_sf"/>
</dbReference>
<dbReference type="EMBL" id="FOAP01000007">
    <property type="protein sequence ID" value="SEL58670.1"/>
    <property type="molecule type" value="Genomic_DNA"/>
</dbReference>
<evidence type="ECO:0000313" key="3">
    <source>
        <dbReference type="Proteomes" id="UP000182719"/>
    </source>
</evidence>
<dbReference type="InterPro" id="IPR018946">
    <property type="entry name" value="PhoD-like_MPP"/>
</dbReference>
<reference evidence="3" key="1">
    <citation type="submission" date="2016-10" db="EMBL/GenBank/DDBJ databases">
        <authorList>
            <person name="Varghese N."/>
            <person name="Submissions S."/>
        </authorList>
    </citation>
    <scope>NUCLEOTIDE SEQUENCE [LARGE SCALE GENOMIC DNA]</scope>
    <source>
        <strain evidence="3">DSM 17044</strain>
    </source>
</reference>
<name>A0A1H7REC2_STIAU</name>
<proteinExistence type="predicted"/>
<gene>
    <name evidence="2" type="ORF">SAMN05444354_10714</name>
</gene>
<evidence type="ECO:0000259" key="1">
    <source>
        <dbReference type="Pfam" id="PF09423"/>
    </source>
</evidence>
<dbReference type="Gene3D" id="3.60.21.70">
    <property type="entry name" value="PhoD-like phosphatase"/>
    <property type="match status" value="1"/>
</dbReference>
<dbReference type="AlphaFoldDB" id="A0A1H7REC2"/>